<dbReference type="Proteomes" id="UP000823614">
    <property type="component" value="Unassembled WGS sequence"/>
</dbReference>
<feature type="transmembrane region" description="Helical" evidence="1">
    <location>
        <begin position="846"/>
        <end position="869"/>
    </location>
</feature>
<sequence length="876" mass="100893">MKKRIKENYQLIISFLLPLLIMSIYFIYRHMAPFGKSSLLTVDLGQQYIDFFSFFHNTLLHHPGSLFYSFSKALGGETTSIWAYYLLSPFNLILLFFSKSSLTTAVFIITVIKYGFSGLSIAWVLQKVKLISKSSFMLPAFATSYALCGWIIANQLNLMWLDALITLPLVIYGLEKLVTDKNPVPYIIWLSITLIVNYYMAYMICIFTILYIIFALIYHEKELSNKPTTIIRSYIFSSITSGLISACLLLPTYILLKNSKMTFSLKNTKSIFEYNPLKIIGKLYPGSFNFKQMPSGQPNIFVGSLIIILLIAFFTTKKINLKTKLTSLIITLFLLLSTCFKPLDLFWHAGQFPIWYPSRFSFIICFWFIWLAAIYWSKQKCINNTTLITSLILLILSDLYLFINENSFNFIKNNQIIIGSIFFLVVLCLLTNKIKFINNYLTIILLIISVIDMTTNASMSLNNLSYVPQNQFGIYTNQIDKAGAINKNINSGFYRIGTTFQRTRDDGMQGDYFTPAHFGSTLERKTIGFFDLIGLPDGDGFVNYSNGTLLTDALLNLKYFWTYNYNNPKFNDDFPQITVKPDLTRYPIIKNAHPIIICHNPYALNVGYMVNKKINKLKYLVNDDVTNQNQLWNYLLNKPQNNKLIKVDNFNNLQSVNTNSSLKVTNNTFHKLNNYRPAQITLSFIPKTNDPYYLNIGPNINYKNVSMLLNGQPLNQYKTFRNNILLNVADKDKRKKQTITFQFLKNDLWLQNVTLYHLDMKQFNTGIKTLKSHQFKVTSWGQTFIKGTVNATKKQTTLMTSIPYELGWHATVDGKKVSLHKVADEFIAINLKPGNHDIKLYYRTPFLGLGILLSCIGLFILAILIWKIYFENKKAL</sequence>
<feature type="transmembrane region" description="Helical" evidence="1">
    <location>
        <begin position="82"/>
        <end position="98"/>
    </location>
</feature>
<dbReference type="InterPro" id="IPR018580">
    <property type="entry name" value="Uncharacterised_YfhO"/>
</dbReference>
<dbReference type="EMBL" id="JADIMP010000052">
    <property type="protein sequence ID" value="MBO8441421.1"/>
    <property type="molecule type" value="Genomic_DNA"/>
</dbReference>
<dbReference type="PANTHER" id="PTHR38454:SF1">
    <property type="entry name" value="INTEGRAL MEMBRANE PROTEIN"/>
    <property type="match status" value="1"/>
</dbReference>
<dbReference type="PANTHER" id="PTHR38454">
    <property type="entry name" value="INTEGRAL MEMBRANE PROTEIN-RELATED"/>
    <property type="match status" value="1"/>
</dbReference>
<dbReference type="AlphaFoldDB" id="A0A9D9H7X1"/>
<feature type="transmembrane region" description="Helical" evidence="1">
    <location>
        <begin position="158"/>
        <end position="174"/>
    </location>
</feature>
<feature type="transmembrane region" description="Helical" evidence="1">
    <location>
        <begin position="136"/>
        <end position="152"/>
    </location>
</feature>
<comment type="caution">
    <text evidence="2">The sequence shown here is derived from an EMBL/GenBank/DDBJ whole genome shotgun (WGS) entry which is preliminary data.</text>
</comment>
<keyword evidence="1" id="KW-0472">Membrane</keyword>
<reference evidence="2" key="1">
    <citation type="submission" date="2020-10" db="EMBL/GenBank/DDBJ databases">
        <authorList>
            <person name="Gilroy R."/>
        </authorList>
    </citation>
    <scope>NUCLEOTIDE SEQUENCE</scope>
    <source>
        <strain evidence="2">C6-149</strain>
    </source>
</reference>
<keyword evidence="1" id="KW-1133">Transmembrane helix</keyword>
<feature type="transmembrane region" description="Helical" evidence="1">
    <location>
        <begin position="299"/>
        <end position="316"/>
    </location>
</feature>
<feature type="transmembrane region" description="Helical" evidence="1">
    <location>
        <begin position="415"/>
        <end position="434"/>
    </location>
</feature>
<reference evidence="2" key="2">
    <citation type="journal article" date="2021" name="PeerJ">
        <title>Extensive microbial diversity within the chicken gut microbiome revealed by metagenomics and culture.</title>
        <authorList>
            <person name="Gilroy R."/>
            <person name="Ravi A."/>
            <person name="Getino M."/>
            <person name="Pursley I."/>
            <person name="Horton D.L."/>
            <person name="Alikhan N.F."/>
            <person name="Baker D."/>
            <person name="Gharbi K."/>
            <person name="Hall N."/>
            <person name="Watson M."/>
            <person name="Adriaenssens E.M."/>
            <person name="Foster-Nyarko E."/>
            <person name="Jarju S."/>
            <person name="Secka A."/>
            <person name="Antonio M."/>
            <person name="Oren A."/>
            <person name="Chaudhuri R.R."/>
            <person name="La Ragione R."/>
            <person name="Hildebrand F."/>
            <person name="Pallen M.J."/>
        </authorList>
    </citation>
    <scope>NUCLEOTIDE SEQUENCE</scope>
    <source>
        <strain evidence="2">C6-149</strain>
    </source>
</reference>
<feature type="transmembrane region" description="Helical" evidence="1">
    <location>
        <begin position="440"/>
        <end position="459"/>
    </location>
</feature>
<organism evidence="2 3">
    <name type="scientific">Candidatus Gallilactobacillus intestinavium</name>
    <dbReference type="NCBI Taxonomy" id="2840838"/>
    <lineage>
        <taxon>Bacteria</taxon>
        <taxon>Bacillati</taxon>
        <taxon>Bacillota</taxon>
        <taxon>Bacilli</taxon>
        <taxon>Lactobacillales</taxon>
        <taxon>Lactobacillaceae</taxon>
        <taxon>Lactobacillaceae incertae sedis</taxon>
        <taxon>Candidatus Gallilactobacillus</taxon>
    </lineage>
</organism>
<gene>
    <name evidence="2" type="ORF">IAA89_03120</name>
</gene>
<dbReference type="Pfam" id="PF09586">
    <property type="entry name" value="YfhO"/>
    <property type="match status" value="1"/>
</dbReference>
<proteinExistence type="predicted"/>
<keyword evidence="1" id="KW-0812">Transmembrane</keyword>
<name>A0A9D9H7X1_9LACO</name>
<accession>A0A9D9H7X1</accession>
<feature type="transmembrane region" description="Helical" evidence="1">
    <location>
        <begin position="382"/>
        <end position="403"/>
    </location>
</feature>
<protein>
    <submittedName>
        <fullName evidence="2">YfhO family protein</fullName>
    </submittedName>
</protein>
<evidence type="ECO:0000256" key="1">
    <source>
        <dbReference type="SAM" id="Phobius"/>
    </source>
</evidence>
<feature type="transmembrane region" description="Helical" evidence="1">
    <location>
        <begin position="104"/>
        <end position="124"/>
    </location>
</feature>
<evidence type="ECO:0000313" key="2">
    <source>
        <dbReference type="EMBL" id="MBO8441421.1"/>
    </source>
</evidence>
<feature type="transmembrane region" description="Helical" evidence="1">
    <location>
        <begin position="9"/>
        <end position="28"/>
    </location>
</feature>
<feature type="transmembrane region" description="Helical" evidence="1">
    <location>
        <begin position="186"/>
        <end position="214"/>
    </location>
</feature>
<feature type="transmembrane region" description="Helical" evidence="1">
    <location>
        <begin position="359"/>
        <end position="376"/>
    </location>
</feature>
<feature type="transmembrane region" description="Helical" evidence="1">
    <location>
        <begin position="328"/>
        <end position="347"/>
    </location>
</feature>
<evidence type="ECO:0000313" key="3">
    <source>
        <dbReference type="Proteomes" id="UP000823614"/>
    </source>
</evidence>
<feature type="transmembrane region" description="Helical" evidence="1">
    <location>
        <begin position="234"/>
        <end position="256"/>
    </location>
</feature>